<name>A0A9P6X716_RHIOR</name>
<keyword evidence="2" id="KW-1185">Reference proteome</keyword>
<dbReference type="EMBL" id="JAANQT010001057">
    <property type="protein sequence ID" value="KAG1306823.1"/>
    <property type="molecule type" value="Genomic_DNA"/>
</dbReference>
<protein>
    <submittedName>
        <fullName evidence="1">Uncharacterized protein</fullName>
    </submittedName>
</protein>
<reference evidence="1" key="1">
    <citation type="journal article" date="2020" name="Microb. Genom.">
        <title>Genetic diversity of clinical and environmental Mucorales isolates obtained from an investigation of mucormycosis cases among solid organ transplant recipients.</title>
        <authorList>
            <person name="Nguyen M.H."/>
            <person name="Kaul D."/>
            <person name="Muto C."/>
            <person name="Cheng S.J."/>
            <person name="Richter R.A."/>
            <person name="Bruno V.M."/>
            <person name="Liu G."/>
            <person name="Beyhan S."/>
            <person name="Sundermann A.J."/>
            <person name="Mounaud S."/>
            <person name="Pasculle A.W."/>
            <person name="Nierman W.C."/>
            <person name="Driscoll E."/>
            <person name="Cumbie R."/>
            <person name="Clancy C.J."/>
            <person name="Dupont C.L."/>
        </authorList>
    </citation>
    <scope>NUCLEOTIDE SEQUENCE</scope>
    <source>
        <strain evidence="1">GL11</strain>
    </source>
</reference>
<proteinExistence type="predicted"/>
<dbReference type="AlphaFoldDB" id="A0A9P6X716"/>
<accession>A0A9P6X716</accession>
<gene>
    <name evidence="1" type="ORF">G6F64_007293</name>
</gene>
<evidence type="ECO:0000313" key="2">
    <source>
        <dbReference type="Proteomes" id="UP000716291"/>
    </source>
</evidence>
<sequence length="291" mass="33313">MANISKETAWKSIENELNLSSYWVNQTINDWNIIDYFMELVEEESTIDRKIATAKIMKDLELAQAALIRVPETSSSSSSKPSKKRDIDKEVKQIEYDSITVPGLDISLATIIKRKAVKCHKSFVLNPGNLTPRQIKIMFAGLSSILDLQTSLLAHKDQSSLQSSGIILTLILKENLQLNDIHLLHHNEKKIIRENEYLRLIWSYILEQLFPTKGIVHVSTGEGENAYSTESKKEQYPKANSLWQAHWKHIFDDKSFWPDEAAARATQMLRRMHAENKLAQPGRSRQPHPVV</sequence>
<organism evidence="1 2">
    <name type="scientific">Rhizopus oryzae</name>
    <name type="common">Mucormycosis agent</name>
    <name type="synonym">Rhizopus arrhizus var. delemar</name>
    <dbReference type="NCBI Taxonomy" id="64495"/>
    <lineage>
        <taxon>Eukaryota</taxon>
        <taxon>Fungi</taxon>
        <taxon>Fungi incertae sedis</taxon>
        <taxon>Mucoromycota</taxon>
        <taxon>Mucoromycotina</taxon>
        <taxon>Mucoromycetes</taxon>
        <taxon>Mucorales</taxon>
        <taxon>Mucorineae</taxon>
        <taxon>Rhizopodaceae</taxon>
        <taxon>Rhizopus</taxon>
    </lineage>
</organism>
<dbReference type="Proteomes" id="UP000716291">
    <property type="component" value="Unassembled WGS sequence"/>
</dbReference>
<comment type="caution">
    <text evidence="1">The sequence shown here is derived from an EMBL/GenBank/DDBJ whole genome shotgun (WGS) entry which is preliminary data.</text>
</comment>
<dbReference type="OrthoDB" id="2282785at2759"/>
<evidence type="ECO:0000313" key="1">
    <source>
        <dbReference type="EMBL" id="KAG1306823.1"/>
    </source>
</evidence>